<evidence type="ECO:0000256" key="1">
    <source>
        <dbReference type="ARBA" id="ARBA00009333"/>
    </source>
</evidence>
<dbReference type="InterPro" id="IPR008255">
    <property type="entry name" value="Pyr_nucl-diS_OxRdtase_2_AS"/>
</dbReference>
<dbReference type="Pfam" id="PF07992">
    <property type="entry name" value="Pyr_redox_2"/>
    <property type="match status" value="1"/>
</dbReference>
<accession>B5Y741</accession>
<dbReference type="EMBL" id="CP001145">
    <property type="protein sequence ID" value="ACI17570.1"/>
    <property type="molecule type" value="Genomic_DNA"/>
</dbReference>
<dbReference type="GO" id="GO:0019430">
    <property type="term" value="P:removal of superoxide radicals"/>
    <property type="evidence" value="ECO:0007669"/>
    <property type="project" value="UniProtKB-UniRule"/>
</dbReference>
<comment type="subunit">
    <text evidence="7">Homodimer.</text>
</comment>
<dbReference type="NCBIfam" id="TIGR01292">
    <property type="entry name" value="TRX_reduct"/>
    <property type="match status" value="1"/>
</dbReference>
<dbReference type="AlphaFoldDB" id="B5Y741"/>
<name>B5Y741_COPPD</name>
<dbReference type="PRINTS" id="PR00469">
    <property type="entry name" value="PNDRDTASEII"/>
</dbReference>
<dbReference type="PANTHER" id="PTHR48105">
    <property type="entry name" value="THIOREDOXIN REDUCTASE 1-RELATED-RELATED"/>
    <property type="match status" value="1"/>
</dbReference>
<keyword evidence="8" id="KW-0521">NADP</keyword>
<reference evidence="11" key="1">
    <citation type="submission" date="2008-08" db="EMBL/GenBank/DDBJ databases">
        <title>The complete genome sequence of Coprothermobacter proteolyticus strain ATCC 5245 / DSM 5265 / BT.</title>
        <authorList>
            <person name="Dodson R.J."/>
            <person name="Durkin A.S."/>
            <person name="Wu M."/>
            <person name="Eisen J."/>
            <person name="Sutton G."/>
        </authorList>
    </citation>
    <scope>NUCLEOTIDE SEQUENCE [LARGE SCALE GENOMIC DNA]</scope>
    <source>
        <strain evidence="11">ATCC 35245 / DSM 5265 / OCM 4 / BT</strain>
    </source>
</reference>
<reference evidence="10 11" key="2">
    <citation type="journal article" date="2014" name="Genome Announc.">
        <title>Complete Genome Sequence of Coprothermobacter proteolyticus DSM 5265.</title>
        <authorList>
            <person name="Alexiev A."/>
            <person name="Coil D.A."/>
            <person name="Badger J.H."/>
            <person name="Enticknap J."/>
            <person name="Ward N."/>
            <person name="Robb F.T."/>
            <person name="Eisen J.A."/>
        </authorList>
    </citation>
    <scope>NUCLEOTIDE SEQUENCE [LARGE SCALE GENOMIC DNA]</scope>
    <source>
        <strain evidence="11">ATCC 35245 / DSM 5265 / OCM 4 / BT</strain>
    </source>
</reference>
<dbReference type="InterPro" id="IPR023753">
    <property type="entry name" value="FAD/NAD-binding_dom"/>
</dbReference>
<dbReference type="EC" id="1.8.1.9" evidence="7"/>
<dbReference type="HOGENOM" id="CLU_031864_5_3_9"/>
<dbReference type="PROSITE" id="PS00573">
    <property type="entry name" value="PYRIDINE_REDOX_2"/>
    <property type="match status" value="1"/>
</dbReference>
<dbReference type="RefSeq" id="WP_012544222.1">
    <property type="nucleotide sequence ID" value="NC_011295.1"/>
</dbReference>
<evidence type="ECO:0000256" key="6">
    <source>
        <dbReference type="ARBA" id="ARBA00023284"/>
    </source>
</evidence>
<comment type="similarity">
    <text evidence="1 7">Belongs to the class-II pyridine nucleotide-disulfide oxidoreductase family.</text>
</comment>
<evidence type="ECO:0000256" key="3">
    <source>
        <dbReference type="ARBA" id="ARBA00022827"/>
    </source>
</evidence>
<proteinExistence type="inferred from homology"/>
<keyword evidence="4 7" id="KW-0560">Oxidoreductase</keyword>
<organism evidence="10 11">
    <name type="scientific">Coprothermobacter proteolyticus (strain ATCC 35245 / DSM 5265 / OCM 4 / BT)</name>
    <dbReference type="NCBI Taxonomy" id="309798"/>
    <lineage>
        <taxon>Bacteria</taxon>
        <taxon>Pseudomonadati</taxon>
        <taxon>Coprothermobacterota</taxon>
        <taxon>Coprothermobacteria</taxon>
        <taxon>Coprothermobacterales</taxon>
        <taxon>Coprothermobacteraceae</taxon>
        <taxon>Coprothermobacter</taxon>
    </lineage>
</organism>
<dbReference type="STRING" id="309798.COPRO5265_0219"/>
<protein>
    <recommendedName>
        <fullName evidence="7">Thioredoxin reductase</fullName>
        <ecNumber evidence="7">1.8.1.9</ecNumber>
    </recommendedName>
</protein>
<dbReference type="Proteomes" id="UP000001732">
    <property type="component" value="Chromosome"/>
</dbReference>
<dbReference type="InterPro" id="IPR036188">
    <property type="entry name" value="FAD/NAD-bd_sf"/>
</dbReference>
<evidence type="ECO:0000313" key="11">
    <source>
        <dbReference type="Proteomes" id="UP000001732"/>
    </source>
</evidence>
<comment type="catalytic activity">
    <reaction evidence="7">
        <text>[thioredoxin]-dithiol + NADP(+) = [thioredoxin]-disulfide + NADPH + H(+)</text>
        <dbReference type="Rhea" id="RHEA:20345"/>
        <dbReference type="Rhea" id="RHEA-COMP:10698"/>
        <dbReference type="Rhea" id="RHEA-COMP:10700"/>
        <dbReference type="ChEBI" id="CHEBI:15378"/>
        <dbReference type="ChEBI" id="CHEBI:29950"/>
        <dbReference type="ChEBI" id="CHEBI:50058"/>
        <dbReference type="ChEBI" id="CHEBI:57783"/>
        <dbReference type="ChEBI" id="CHEBI:58349"/>
        <dbReference type="EC" id="1.8.1.9"/>
    </reaction>
</comment>
<feature type="domain" description="FAD/NAD(P)-binding" evidence="9">
    <location>
        <begin position="5"/>
        <end position="292"/>
    </location>
</feature>
<dbReference type="KEGG" id="cpo:COPRO5265_0219"/>
<keyword evidence="11" id="KW-1185">Reference proteome</keyword>
<keyword evidence="6 7" id="KW-0676">Redox-active center</keyword>
<evidence type="ECO:0000256" key="5">
    <source>
        <dbReference type="ARBA" id="ARBA00023157"/>
    </source>
</evidence>
<dbReference type="OrthoDB" id="9806179at2"/>
<keyword evidence="5" id="KW-1015">Disulfide bond</keyword>
<evidence type="ECO:0000256" key="2">
    <source>
        <dbReference type="ARBA" id="ARBA00022630"/>
    </source>
</evidence>
<dbReference type="InterPro" id="IPR050097">
    <property type="entry name" value="Ferredoxin-NADP_redctase_2"/>
</dbReference>
<dbReference type="GO" id="GO:0004791">
    <property type="term" value="F:thioredoxin-disulfide reductase (NADPH) activity"/>
    <property type="evidence" value="ECO:0007669"/>
    <property type="project" value="UniProtKB-UniRule"/>
</dbReference>
<keyword evidence="3 7" id="KW-0274">FAD</keyword>
<evidence type="ECO:0000313" key="10">
    <source>
        <dbReference type="EMBL" id="ACI17570.1"/>
    </source>
</evidence>
<dbReference type="GO" id="GO:0005737">
    <property type="term" value="C:cytoplasm"/>
    <property type="evidence" value="ECO:0007669"/>
    <property type="project" value="InterPro"/>
</dbReference>
<evidence type="ECO:0000256" key="4">
    <source>
        <dbReference type="ARBA" id="ARBA00023002"/>
    </source>
</evidence>
<comment type="cofactor">
    <cofactor evidence="8">
        <name>FAD</name>
        <dbReference type="ChEBI" id="CHEBI:57692"/>
    </cofactor>
    <text evidence="8">Binds 1 FAD per subunit.</text>
</comment>
<dbReference type="PRINTS" id="PR00368">
    <property type="entry name" value="FADPNR"/>
</dbReference>
<dbReference type="Gene3D" id="3.50.50.60">
    <property type="entry name" value="FAD/NAD(P)-binding domain"/>
    <property type="match status" value="2"/>
</dbReference>
<sequence>MPDLYDCLIIGAGPAGLSAAIYAGRARLSTIVFEKKQVGGQAALTWGLENYPGSVEDPTGPKITARMREQAEYFGALIKHEEVKSVDLSGKVKKVVTNKGTYEGKTVILAPGASHIRLGIPGEEKFTGKGVSYCATCDADFFTDLDVVVIGGGDSGLQEGLYLTKYCNSVTIVEMLPELRASKILQERAANNPKVKILTHTAVESIEGEDLVEKVVLKDTQTGERTELQVQGVFVFAGMKPDTELFKGLVDMDEKGYIKTDEYMRTNVPGVFAAGDCRVKWLRQVVTAAADGAQAAVAAERYVDENFSD</sequence>
<keyword evidence="2 7" id="KW-0285">Flavoprotein</keyword>
<gene>
    <name evidence="10" type="primary">trxB1</name>
    <name evidence="10" type="ordered locus">COPRO5265_0219</name>
</gene>
<evidence type="ECO:0000256" key="7">
    <source>
        <dbReference type="RuleBase" id="RU003880"/>
    </source>
</evidence>
<evidence type="ECO:0000256" key="8">
    <source>
        <dbReference type="RuleBase" id="RU003881"/>
    </source>
</evidence>
<dbReference type="SUPFAM" id="SSF51905">
    <property type="entry name" value="FAD/NAD(P)-binding domain"/>
    <property type="match status" value="1"/>
</dbReference>
<evidence type="ECO:0000259" key="9">
    <source>
        <dbReference type="Pfam" id="PF07992"/>
    </source>
</evidence>
<dbReference type="InterPro" id="IPR005982">
    <property type="entry name" value="Thioredox_Rdtase"/>
</dbReference>
<dbReference type="eggNOG" id="COG0492">
    <property type="taxonomic scope" value="Bacteria"/>
</dbReference>